<dbReference type="Proteomes" id="UP001165641">
    <property type="component" value="Unassembled WGS sequence"/>
</dbReference>
<dbReference type="InterPro" id="IPR027417">
    <property type="entry name" value="P-loop_NTPase"/>
</dbReference>
<dbReference type="RefSeq" id="WP_271890806.1">
    <property type="nucleotide sequence ID" value="NZ_JAQBIE010000058.1"/>
</dbReference>
<sequence length="303" mass="33684">MAHISEIRLTGKGKIDASIRFKPGPNVVSGDSDTGKSYLLRCVDYVFGAQEMTKVIEEAAGYELVWLELTSSEQQVLTLERHLTGGDVRAYDIPIKDVLAGRNHDATNEVGSEAADAGPNGEILAWRRQGTSKAPDITSRVFPFFGLPENVRLRNNNEGETQRLSIRTLLPIFMFDEGRIISEQSPITGDGFGQTASKRMFSYVLTGTDDSAIIAQERREIMRAEINAKLSLIDDLLTPIESRLEGSGTEAEESDSTARVEAAIESLSSLLSENEDERTRLRNERREQHDRQRRAESQLIGIE</sequence>
<organism evidence="2 3">
    <name type="scientific">Paracoccus onchidii</name>
    <dbReference type="NCBI Taxonomy" id="3017813"/>
    <lineage>
        <taxon>Bacteria</taxon>
        <taxon>Pseudomonadati</taxon>
        <taxon>Pseudomonadota</taxon>
        <taxon>Alphaproteobacteria</taxon>
        <taxon>Rhodobacterales</taxon>
        <taxon>Paracoccaceae</taxon>
        <taxon>Paracoccus</taxon>
    </lineage>
</organism>
<feature type="region of interest" description="Disordered" evidence="1">
    <location>
        <begin position="267"/>
        <end position="303"/>
    </location>
</feature>
<feature type="compositionally biased region" description="Basic and acidic residues" evidence="1">
    <location>
        <begin position="277"/>
        <end position="296"/>
    </location>
</feature>
<dbReference type="Gene3D" id="3.40.50.300">
    <property type="entry name" value="P-loop containing nucleotide triphosphate hydrolases"/>
    <property type="match status" value="1"/>
</dbReference>
<proteinExistence type="predicted"/>
<evidence type="ECO:0000313" key="3">
    <source>
        <dbReference type="Proteomes" id="UP001165641"/>
    </source>
</evidence>
<accession>A0ABT4ZK19</accession>
<reference evidence="2" key="1">
    <citation type="submission" date="2022-12" db="EMBL/GenBank/DDBJ databases">
        <title>Paracoccus onchidii sp. nov., isolated from a marine invertebrate from the South China Sea.</title>
        <authorList>
            <person name="Xu S."/>
            <person name="Liu Z."/>
            <person name="Xu Y."/>
        </authorList>
    </citation>
    <scope>NUCLEOTIDE SEQUENCE</scope>
    <source>
        <strain evidence="2">Z330</strain>
    </source>
</reference>
<dbReference type="EMBL" id="JAQBIE010000058">
    <property type="protein sequence ID" value="MDB6179714.1"/>
    <property type="molecule type" value="Genomic_DNA"/>
</dbReference>
<evidence type="ECO:0000313" key="2">
    <source>
        <dbReference type="EMBL" id="MDB6179714.1"/>
    </source>
</evidence>
<evidence type="ECO:0008006" key="4">
    <source>
        <dbReference type="Google" id="ProtNLM"/>
    </source>
</evidence>
<gene>
    <name evidence="2" type="ORF">PAF17_19950</name>
</gene>
<comment type="caution">
    <text evidence="2">The sequence shown here is derived from an EMBL/GenBank/DDBJ whole genome shotgun (WGS) entry which is preliminary data.</text>
</comment>
<evidence type="ECO:0000256" key="1">
    <source>
        <dbReference type="SAM" id="MobiDB-lite"/>
    </source>
</evidence>
<protein>
    <recommendedName>
        <fullName evidence="4">Rad50/SbcC-type AAA domain-containing protein</fullName>
    </recommendedName>
</protein>
<name>A0ABT4ZK19_9RHOB</name>
<keyword evidence="3" id="KW-1185">Reference proteome</keyword>